<dbReference type="CDD" id="cd15482">
    <property type="entry name" value="Sialidase_non-viral"/>
    <property type="match status" value="1"/>
</dbReference>
<keyword evidence="5" id="KW-1185">Reference proteome</keyword>
<evidence type="ECO:0000313" key="5">
    <source>
        <dbReference type="Proteomes" id="UP000462931"/>
    </source>
</evidence>
<dbReference type="EMBL" id="WKJI01000001">
    <property type="protein sequence ID" value="MRX46436.1"/>
    <property type="molecule type" value="Genomic_DNA"/>
</dbReference>
<keyword evidence="1" id="KW-0602">Photosynthesis</keyword>
<dbReference type="AlphaFoldDB" id="A0A7K0FKD9"/>
<accession>A0A7K0FKD9</accession>
<dbReference type="Gene3D" id="2.130.10.10">
    <property type="entry name" value="YVTN repeat-like/Quinoprotein amine dehydrogenase"/>
    <property type="match status" value="2"/>
</dbReference>
<evidence type="ECO:0000313" key="4">
    <source>
        <dbReference type="EMBL" id="MRX46436.1"/>
    </source>
</evidence>
<dbReference type="GO" id="GO:0015979">
    <property type="term" value="P:photosynthesis"/>
    <property type="evidence" value="ECO:0007669"/>
    <property type="project" value="UniProtKB-KW"/>
</dbReference>
<gene>
    <name evidence="4" type="ORF">GJJ64_04455</name>
</gene>
<organism evidence="4 5">
    <name type="scientific">Pedobacter puniceum</name>
    <dbReference type="NCBI Taxonomy" id="2666136"/>
    <lineage>
        <taxon>Bacteria</taxon>
        <taxon>Pseudomonadati</taxon>
        <taxon>Bacteroidota</taxon>
        <taxon>Sphingobacteriia</taxon>
        <taxon>Sphingobacteriales</taxon>
        <taxon>Sphingobacteriaceae</taxon>
        <taxon>Pedobacter</taxon>
    </lineage>
</organism>
<evidence type="ECO:0000256" key="2">
    <source>
        <dbReference type="ARBA" id="ARBA00023276"/>
    </source>
</evidence>
<evidence type="ECO:0000256" key="1">
    <source>
        <dbReference type="ARBA" id="ARBA00022531"/>
    </source>
</evidence>
<keyword evidence="2" id="KW-0604">Photosystem II</keyword>
<evidence type="ECO:0000259" key="3">
    <source>
        <dbReference type="Pfam" id="PF14870"/>
    </source>
</evidence>
<feature type="domain" description="Photosynthesis system II assembly factor Ycf48/Hcf136-like" evidence="3">
    <location>
        <begin position="206"/>
        <end position="288"/>
    </location>
</feature>
<dbReference type="RefSeq" id="WP_154286531.1">
    <property type="nucleotide sequence ID" value="NZ_WKJI01000001.1"/>
</dbReference>
<dbReference type="PANTHER" id="PTHR47199:SF2">
    <property type="entry name" value="PHOTOSYSTEM II STABILITY_ASSEMBLY FACTOR HCF136, CHLOROPLASTIC"/>
    <property type="match status" value="1"/>
</dbReference>
<name>A0A7K0FKD9_9SPHI</name>
<dbReference type="GO" id="GO:0009523">
    <property type="term" value="C:photosystem II"/>
    <property type="evidence" value="ECO:0007669"/>
    <property type="project" value="UniProtKB-KW"/>
</dbReference>
<dbReference type="PANTHER" id="PTHR47199">
    <property type="entry name" value="PHOTOSYSTEM II STABILITY/ASSEMBLY FACTOR HCF136, CHLOROPLASTIC"/>
    <property type="match status" value="1"/>
</dbReference>
<dbReference type="InterPro" id="IPR015943">
    <property type="entry name" value="WD40/YVTN_repeat-like_dom_sf"/>
</dbReference>
<dbReference type="SUPFAM" id="SSF110296">
    <property type="entry name" value="Oligoxyloglucan reducing end-specific cellobiohydrolase"/>
    <property type="match status" value="1"/>
</dbReference>
<comment type="caution">
    <text evidence="4">The sequence shown here is derived from an EMBL/GenBank/DDBJ whole genome shotgun (WGS) entry which is preliminary data.</text>
</comment>
<protein>
    <recommendedName>
        <fullName evidence="3">Photosynthesis system II assembly factor Ycf48/Hcf136-like domain-containing protein</fullName>
    </recommendedName>
</protein>
<dbReference type="Pfam" id="PF14870">
    <property type="entry name" value="PSII_BNR"/>
    <property type="match status" value="1"/>
</dbReference>
<reference evidence="4 5" key="1">
    <citation type="submission" date="2019-11" db="EMBL/GenBank/DDBJ databases">
        <authorList>
            <person name="Cheng Q."/>
            <person name="Yang Z."/>
        </authorList>
    </citation>
    <scope>NUCLEOTIDE SEQUENCE [LARGE SCALE GENOMIC DNA]</scope>
    <source>
        <strain evidence="4 5">HX-22-1</strain>
    </source>
</reference>
<dbReference type="InterPro" id="IPR028203">
    <property type="entry name" value="PSII_CF48-like_dom"/>
</dbReference>
<dbReference type="Proteomes" id="UP000462931">
    <property type="component" value="Unassembled WGS sequence"/>
</dbReference>
<sequence length="323" mass="36584">MKQLLATFVLAILLTCCKKTGSEKELQNSSWITVTRLNNPDHRFRDIDFVNEKDGYALAIEGILGNHSLWYTNNGGEIWKSNSFVFKDEFPNSIAINGTTVFCVGKSIYCSTDKGSTWKNLNPPFEGYRDIQFLNKNTLIVGNANIIRRSTDGGNTWQEVFNSNIRASFKKFFFTVHQTGYAIAGETYDNTNFGIVAKTIDNGLTWRILDKRFVNVTDIFFLNDKIGFVFTFNYELFKTLDGGDTWILVSNKSPDAYPNSYFLSEKEAYIGGYRGIFHTLDGGITWKEEYKAQDSVVNKIIYNGKSLYAITGNGAILTKKNNN</sequence>
<proteinExistence type="predicted"/>